<proteinExistence type="inferred from homology"/>
<sequence length="338" mass="37816">MSKRISTGILAYGMSGKVFHAPFVAAHEGFEFRAVVERNQKQAAADYDGIISYNAVEELIADPLIELVVVNTPNYLHYEHTRMALLAGKHVLAEKPFAATAAQASELFELARKQDRKIFVYQNRRCDSDFLAIKQVLDENRIGQPIEAHFRFDRYRAAIGPKIFKEQPYEASGLQYDLGPHLLDQAISLFGTPESYTKILSGNRPGTQVDDYFHIQLRYPDNLCVFLTASLLVAEPQAGFVLHGTKGSFIKNRTDVQETQLLKHVKPTDPGYGIEGSGQDGLLVCIAEDGERQVETIKPQSGNYLRLFDSVYSAITQGTTYPVSEEEILLQLEILEAE</sequence>
<dbReference type="RefSeq" id="WP_107214012.1">
    <property type="nucleotide sequence ID" value="NZ_KZ686268.1"/>
</dbReference>
<evidence type="ECO:0000313" key="6">
    <source>
        <dbReference type="Proteomes" id="UP000240912"/>
    </source>
</evidence>
<dbReference type="Gene3D" id="3.30.360.10">
    <property type="entry name" value="Dihydrodipicolinate Reductase, domain 2"/>
    <property type="match status" value="1"/>
</dbReference>
<dbReference type="Pfam" id="PF01408">
    <property type="entry name" value="GFO_IDH_MocA"/>
    <property type="match status" value="1"/>
</dbReference>
<name>A0A2T3HNN6_9SPHI</name>
<accession>A0A2T3HNN6</accession>
<protein>
    <submittedName>
        <fullName evidence="5">Oxidoreductase</fullName>
    </submittedName>
</protein>
<dbReference type="SUPFAM" id="SSF51735">
    <property type="entry name" value="NAD(P)-binding Rossmann-fold domains"/>
    <property type="match status" value="1"/>
</dbReference>
<evidence type="ECO:0000256" key="2">
    <source>
        <dbReference type="ARBA" id="ARBA00023002"/>
    </source>
</evidence>
<evidence type="ECO:0000256" key="1">
    <source>
        <dbReference type="ARBA" id="ARBA00010928"/>
    </source>
</evidence>
<dbReference type="GO" id="GO:0000166">
    <property type="term" value="F:nucleotide binding"/>
    <property type="evidence" value="ECO:0007669"/>
    <property type="project" value="InterPro"/>
</dbReference>
<organism evidence="5 6">
    <name type="scientific">Pedobacter yulinensis</name>
    <dbReference type="NCBI Taxonomy" id="2126353"/>
    <lineage>
        <taxon>Bacteria</taxon>
        <taxon>Pseudomonadati</taxon>
        <taxon>Bacteroidota</taxon>
        <taxon>Sphingobacteriia</taxon>
        <taxon>Sphingobacteriales</taxon>
        <taxon>Sphingobacteriaceae</taxon>
        <taxon>Pedobacter</taxon>
    </lineage>
</organism>
<keyword evidence="6" id="KW-1185">Reference proteome</keyword>
<dbReference type="Proteomes" id="UP000240912">
    <property type="component" value="Unassembled WGS sequence"/>
</dbReference>
<dbReference type="PANTHER" id="PTHR43708:SF5">
    <property type="entry name" value="CONSERVED EXPRESSED OXIDOREDUCTASE (EUROFUNG)-RELATED"/>
    <property type="match status" value="1"/>
</dbReference>
<dbReference type="EMBL" id="PYLS01000004">
    <property type="protein sequence ID" value="PST84013.1"/>
    <property type="molecule type" value="Genomic_DNA"/>
</dbReference>
<feature type="domain" description="Gfo/Idh/MocA-like oxidoreductase N-terminal" evidence="3">
    <location>
        <begin position="7"/>
        <end position="121"/>
    </location>
</feature>
<gene>
    <name evidence="5" type="ORF">C7T94_04550</name>
</gene>
<dbReference type="InterPro" id="IPR004104">
    <property type="entry name" value="Gfo/Idh/MocA-like_OxRdtase_C"/>
</dbReference>
<dbReference type="InterPro" id="IPR036291">
    <property type="entry name" value="NAD(P)-bd_dom_sf"/>
</dbReference>
<feature type="domain" description="Gfo/Idh/MocA-like oxidoreductase C-terminal" evidence="4">
    <location>
        <begin position="134"/>
        <end position="337"/>
    </location>
</feature>
<dbReference type="Gene3D" id="3.40.50.720">
    <property type="entry name" value="NAD(P)-binding Rossmann-like Domain"/>
    <property type="match status" value="1"/>
</dbReference>
<dbReference type="Pfam" id="PF02894">
    <property type="entry name" value="GFO_IDH_MocA_C"/>
    <property type="match status" value="1"/>
</dbReference>
<reference evidence="5 6" key="1">
    <citation type="submission" date="2018-03" db="EMBL/GenBank/DDBJ databases">
        <authorList>
            <person name="Keele B.F."/>
        </authorList>
    </citation>
    <scope>NUCLEOTIDE SEQUENCE [LARGE SCALE GENOMIC DNA]</scope>
    <source>
        <strain evidence="5 6">YL28-9</strain>
    </source>
</reference>
<evidence type="ECO:0000259" key="4">
    <source>
        <dbReference type="Pfam" id="PF02894"/>
    </source>
</evidence>
<dbReference type="AlphaFoldDB" id="A0A2T3HNN6"/>
<dbReference type="OrthoDB" id="9815825at2"/>
<dbReference type="InterPro" id="IPR051317">
    <property type="entry name" value="Gfo/Idh/MocA_oxidoreduct"/>
</dbReference>
<dbReference type="InterPro" id="IPR000683">
    <property type="entry name" value="Gfo/Idh/MocA-like_OxRdtase_N"/>
</dbReference>
<evidence type="ECO:0000313" key="5">
    <source>
        <dbReference type="EMBL" id="PST84013.1"/>
    </source>
</evidence>
<comment type="caution">
    <text evidence="5">The sequence shown here is derived from an EMBL/GenBank/DDBJ whole genome shotgun (WGS) entry which is preliminary data.</text>
</comment>
<comment type="similarity">
    <text evidence="1">Belongs to the Gfo/Idh/MocA family.</text>
</comment>
<dbReference type="GO" id="GO:0016491">
    <property type="term" value="F:oxidoreductase activity"/>
    <property type="evidence" value="ECO:0007669"/>
    <property type="project" value="UniProtKB-KW"/>
</dbReference>
<evidence type="ECO:0000259" key="3">
    <source>
        <dbReference type="Pfam" id="PF01408"/>
    </source>
</evidence>
<keyword evidence="2" id="KW-0560">Oxidoreductase</keyword>
<dbReference type="PANTHER" id="PTHR43708">
    <property type="entry name" value="CONSERVED EXPRESSED OXIDOREDUCTASE (EUROFUNG)"/>
    <property type="match status" value="1"/>
</dbReference>